<dbReference type="EMBL" id="ML978141">
    <property type="protein sequence ID" value="KAF2092929.1"/>
    <property type="molecule type" value="Genomic_DNA"/>
</dbReference>
<feature type="compositionally biased region" description="Basic and acidic residues" evidence="1">
    <location>
        <begin position="104"/>
        <end position="124"/>
    </location>
</feature>
<evidence type="ECO:0000256" key="1">
    <source>
        <dbReference type="SAM" id="MobiDB-lite"/>
    </source>
</evidence>
<feature type="region of interest" description="Disordered" evidence="1">
    <location>
        <begin position="1"/>
        <end position="154"/>
    </location>
</feature>
<organism evidence="2 3">
    <name type="scientific">Rhizodiscina lignyota</name>
    <dbReference type="NCBI Taxonomy" id="1504668"/>
    <lineage>
        <taxon>Eukaryota</taxon>
        <taxon>Fungi</taxon>
        <taxon>Dikarya</taxon>
        <taxon>Ascomycota</taxon>
        <taxon>Pezizomycotina</taxon>
        <taxon>Dothideomycetes</taxon>
        <taxon>Pleosporomycetidae</taxon>
        <taxon>Aulographales</taxon>
        <taxon>Rhizodiscinaceae</taxon>
        <taxon>Rhizodiscina</taxon>
    </lineage>
</organism>
<dbReference type="Proteomes" id="UP000799772">
    <property type="component" value="Unassembled WGS sequence"/>
</dbReference>
<evidence type="ECO:0000313" key="3">
    <source>
        <dbReference type="Proteomes" id="UP000799772"/>
    </source>
</evidence>
<dbReference type="AlphaFoldDB" id="A0A9P4I5Q5"/>
<protein>
    <submittedName>
        <fullName evidence="2">Uncharacterized protein</fullName>
    </submittedName>
</protein>
<reference evidence="2" key="1">
    <citation type="journal article" date="2020" name="Stud. Mycol.">
        <title>101 Dothideomycetes genomes: a test case for predicting lifestyles and emergence of pathogens.</title>
        <authorList>
            <person name="Haridas S."/>
            <person name="Albert R."/>
            <person name="Binder M."/>
            <person name="Bloem J."/>
            <person name="Labutti K."/>
            <person name="Salamov A."/>
            <person name="Andreopoulos B."/>
            <person name="Baker S."/>
            <person name="Barry K."/>
            <person name="Bills G."/>
            <person name="Bluhm B."/>
            <person name="Cannon C."/>
            <person name="Castanera R."/>
            <person name="Culley D."/>
            <person name="Daum C."/>
            <person name="Ezra D."/>
            <person name="Gonzalez J."/>
            <person name="Henrissat B."/>
            <person name="Kuo A."/>
            <person name="Liang C."/>
            <person name="Lipzen A."/>
            <person name="Lutzoni F."/>
            <person name="Magnuson J."/>
            <person name="Mondo S."/>
            <person name="Nolan M."/>
            <person name="Ohm R."/>
            <person name="Pangilinan J."/>
            <person name="Park H.-J."/>
            <person name="Ramirez L."/>
            <person name="Alfaro M."/>
            <person name="Sun H."/>
            <person name="Tritt A."/>
            <person name="Yoshinaga Y."/>
            <person name="Zwiers L.-H."/>
            <person name="Turgeon B."/>
            <person name="Goodwin S."/>
            <person name="Spatafora J."/>
            <person name="Crous P."/>
            <person name="Grigoriev I."/>
        </authorList>
    </citation>
    <scope>NUCLEOTIDE SEQUENCE</scope>
    <source>
        <strain evidence="2">CBS 133067</strain>
    </source>
</reference>
<name>A0A9P4I5Q5_9PEZI</name>
<keyword evidence="3" id="KW-1185">Reference proteome</keyword>
<feature type="compositionally biased region" description="Basic and acidic residues" evidence="1">
    <location>
        <begin position="57"/>
        <end position="72"/>
    </location>
</feature>
<evidence type="ECO:0000313" key="2">
    <source>
        <dbReference type="EMBL" id="KAF2092929.1"/>
    </source>
</evidence>
<sequence>MSPISSLLHPNPADGDETDDERAGTGSRKGNVTPPTGSGCGTAREDLIIRAQLQEQLWRRETKASSNEDSRTGKRVRQKGTALIDLPDRPAAQHQLLLKNRRRAREEKGSSDSHVRRQNEESTRTEGLPNAPRAMPNSDQAPNYCSLLEIDDRE</sequence>
<comment type="caution">
    <text evidence="2">The sequence shown here is derived from an EMBL/GenBank/DDBJ whole genome shotgun (WGS) entry which is preliminary data.</text>
</comment>
<accession>A0A9P4I5Q5</accession>
<gene>
    <name evidence="2" type="ORF">NA57DRAFT_81863</name>
</gene>
<proteinExistence type="predicted"/>